<dbReference type="Pfam" id="PF00170">
    <property type="entry name" value="bZIP_1"/>
    <property type="match status" value="1"/>
</dbReference>
<dbReference type="RefSeq" id="XP_020079569.1">
    <property type="nucleotide sequence ID" value="XM_020220688.1"/>
</dbReference>
<evidence type="ECO:0000256" key="4">
    <source>
        <dbReference type="SAM" id="MobiDB-lite"/>
    </source>
</evidence>
<feature type="compositionally biased region" description="Basic and acidic residues" evidence="4">
    <location>
        <begin position="49"/>
        <end position="71"/>
    </location>
</feature>
<dbReference type="OrthoDB" id="5380163at2759"/>
<dbReference type="FunFam" id="1.20.5.170:FF:000067">
    <property type="entry name" value="BZIP transcription factor"/>
    <property type="match status" value="1"/>
</dbReference>
<dbReference type="AlphaFoldDB" id="A0A1E4RTA9"/>
<proteinExistence type="predicted"/>
<dbReference type="GO" id="GO:0001228">
    <property type="term" value="F:DNA-binding transcription activator activity, RNA polymerase II-specific"/>
    <property type="evidence" value="ECO:0007669"/>
    <property type="project" value="TreeGrafter"/>
</dbReference>
<dbReference type="InterPro" id="IPR004827">
    <property type="entry name" value="bZIP"/>
</dbReference>
<dbReference type="GO" id="GO:0034599">
    <property type="term" value="P:cellular response to oxidative stress"/>
    <property type="evidence" value="ECO:0007669"/>
    <property type="project" value="UniProtKB-ARBA"/>
</dbReference>
<feature type="domain" description="BZIP" evidence="5">
    <location>
        <begin position="33"/>
        <end position="96"/>
    </location>
</feature>
<dbReference type="InterPro" id="IPR046347">
    <property type="entry name" value="bZIP_sf"/>
</dbReference>
<dbReference type="InterPro" id="IPR023167">
    <property type="entry name" value="Yap1_redox_dom_sf"/>
</dbReference>
<evidence type="ECO:0000259" key="5">
    <source>
        <dbReference type="PROSITE" id="PS50217"/>
    </source>
</evidence>
<dbReference type="Gene3D" id="1.20.5.170">
    <property type="match status" value="1"/>
</dbReference>
<feature type="compositionally biased region" description="Polar residues" evidence="4">
    <location>
        <begin position="351"/>
        <end position="362"/>
    </location>
</feature>
<dbReference type="CDD" id="cd14688">
    <property type="entry name" value="bZIP_YAP"/>
    <property type="match status" value="1"/>
</dbReference>
<dbReference type="InterPro" id="IPR013910">
    <property type="entry name" value="TF_PAP1"/>
</dbReference>
<organism evidence="6 7">
    <name type="scientific">Hyphopichia burtonii NRRL Y-1933</name>
    <dbReference type="NCBI Taxonomy" id="984485"/>
    <lineage>
        <taxon>Eukaryota</taxon>
        <taxon>Fungi</taxon>
        <taxon>Dikarya</taxon>
        <taxon>Ascomycota</taxon>
        <taxon>Saccharomycotina</taxon>
        <taxon>Pichiomycetes</taxon>
        <taxon>Debaryomycetaceae</taxon>
        <taxon>Hyphopichia</taxon>
    </lineage>
</organism>
<dbReference type="GO" id="GO:0090575">
    <property type="term" value="C:RNA polymerase II transcription regulator complex"/>
    <property type="evidence" value="ECO:0007669"/>
    <property type="project" value="TreeGrafter"/>
</dbReference>
<dbReference type="PROSITE" id="PS50217">
    <property type="entry name" value="BZIP"/>
    <property type="match status" value="1"/>
</dbReference>
<evidence type="ECO:0000256" key="3">
    <source>
        <dbReference type="ARBA" id="ARBA00023242"/>
    </source>
</evidence>
<dbReference type="PROSITE" id="PS00036">
    <property type="entry name" value="BZIP_BASIC"/>
    <property type="match status" value="1"/>
</dbReference>
<dbReference type="Gene3D" id="1.10.238.100">
    <property type="entry name" value="YAP1 redox domain. Chain B"/>
    <property type="match status" value="1"/>
</dbReference>
<dbReference type="EMBL" id="KV454538">
    <property type="protein sequence ID" value="ODV70502.1"/>
    <property type="molecule type" value="Genomic_DNA"/>
</dbReference>
<comment type="subcellular location">
    <subcellularLocation>
        <location evidence="2">Cytoplasm</location>
    </subcellularLocation>
    <subcellularLocation>
        <location evidence="1">Nucleus</location>
    </subcellularLocation>
</comment>
<dbReference type="Pfam" id="PF08601">
    <property type="entry name" value="PAP1"/>
    <property type="match status" value="1"/>
</dbReference>
<accession>A0A1E4RTA9</accession>
<dbReference type="PANTHER" id="PTHR40621">
    <property type="entry name" value="TRANSCRIPTION FACTOR KAPC-RELATED"/>
    <property type="match status" value="1"/>
</dbReference>
<feature type="region of interest" description="Disordered" evidence="4">
    <location>
        <begin position="351"/>
        <end position="410"/>
    </location>
</feature>
<dbReference type="SUPFAM" id="SSF57959">
    <property type="entry name" value="Leucine zipper domain"/>
    <property type="match status" value="1"/>
</dbReference>
<gene>
    <name evidence="6" type="ORF">HYPBUDRAFT_151796</name>
</gene>
<feature type="region of interest" description="Disordered" evidence="4">
    <location>
        <begin position="100"/>
        <end position="137"/>
    </location>
</feature>
<dbReference type="SMART" id="SM00338">
    <property type="entry name" value="BRLZ"/>
    <property type="match status" value="1"/>
</dbReference>
<feature type="region of interest" description="Disordered" evidence="4">
    <location>
        <begin position="1"/>
        <end position="71"/>
    </location>
</feature>
<feature type="compositionally biased region" description="Low complexity" evidence="4">
    <location>
        <begin position="367"/>
        <end position="397"/>
    </location>
</feature>
<evidence type="ECO:0000313" key="7">
    <source>
        <dbReference type="Proteomes" id="UP000095085"/>
    </source>
</evidence>
<dbReference type="SUPFAM" id="SSF111430">
    <property type="entry name" value="YAP1 redox domain"/>
    <property type="match status" value="1"/>
</dbReference>
<dbReference type="InterPro" id="IPR050936">
    <property type="entry name" value="AP-1-like"/>
</dbReference>
<dbReference type="Proteomes" id="UP000095085">
    <property type="component" value="Unassembled WGS sequence"/>
</dbReference>
<keyword evidence="7" id="KW-1185">Reference proteome</keyword>
<protein>
    <submittedName>
        <fullName evidence="6">YAP1 redox domain-containing protein</fullName>
    </submittedName>
</protein>
<evidence type="ECO:0000313" key="6">
    <source>
        <dbReference type="EMBL" id="ODV70502.1"/>
    </source>
</evidence>
<evidence type="ECO:0000256" key="2">
    <source>
        <dbReference type="ARBA" id="ARBA00004496"/>
    </source>
</evidence>
<feature type="region of interest" description="Disordered" evidence="4">
    <location>
        <begin position="151"/>
        <end position="192"/>
    </location>
</feature>
<reference evidence="7" key="1">
    <citation type="submission" date="2016-05" db="EMBL/GenBank/DDBJ databases">
        <title>Comparative genomics of biotechnologically important yeasts.</title>
        <authorList>
            <consortium name="DOE Joint Genome Institute"/>
            <person name="Riley R."/>
            <person name="Haridas S."/>
            <person name="Wolfe K.H."/>
            <person name="Lopes M.R."/>
            <person name="Hittinger C.T."/>
            <person name="Goker M."/>
            <person name="Salamov A."/>
            <person name="Wisecaver J."/>
            <person name="Long T.M."/>
            <person name="Aerts A.L."/>
            <person name="Barry K."/>
            <person name="Choi C."/>
            <person name="Clum A."/>
            <person name="Coughlan A.Y."/>
            <person name="Deshpande S."/>
            <person name="Douglass A.P."/>
            <person name="Hanson S.J."/>
            <person name="Klenk H.-P."/>
            <person name="Labutti K."/>
            <person name="Lapidus A."/>
            <person name="Lindquist E."/>
            <person name="Lipzen A."/>
            <person name="Meier-Kolthoff J.P."/>
            <person name="Ohm R.A."/>
            <person name="Otillar R.P."/>
            <person name="Pangilinan J."/>
            <person name="Peng Y."/>
            <person name="Rokas A."/>
            <person name="Rosa C.A."/>
            <person name="Scheuner C."/>
            <person name="Sibirny A.A."/>
            <person name="Slot J.C."/>
            <person name="Stielow J.B."/>
            <person name="Sun H."/>
            <person name="Kurtzman C.P."/>
            <person name="Blackwell M."/>
            <person name="Grigoriev I.V."/>
            <person name="Jeffries T.W."/>
        </authorList>
    </citation>
    <scope>NUCLEOTIDE SEQUENCE [LARGE SCALE GENOMIC DNA]</scope>
    <source>
        <strain evidence="7">NRRL Y-1933</strain>
    </source>
</reference>
<keyword evidence="3" id="KW-0539">Nucleus</keyword>
<name>A0A1E4RTA9_9ASCO</name>
<sequence>MSDKRSISEVSTPISDHDDKKAHTKPGRKPLDSEPKSKRTAQNRAAQRAYRERKERKMKDLEDQVKSLEDAHVRVSTESDFLRAQVDMLKNELARYRGHSDFSDLNLPTKVGHLSNPNPKKEEEDSESPEVSKQLLSKFPWSKDNLQSFNELKRKDRSNQQVPDLIAGGSLSSTSPLNDNILVSPESQSTDSDFANNFEEQVEPFCIKLNEACGTKECPIPKYKRHDSTTTSDASQFAKKNNNHSLDVNNQDSPFASLYKNDHENDANNDPFFNNSEGFNYDFLLNTNNDPLSFLNDNAFDVSLAFADNFNQNKKEADPLANLTTEESAYDPYSDEVNTNFNFNEFVKSSLPSVDSSGPNSVRDSAKSSTSSYTSYNSNNSNKRSDYKNTPTVNETPNNDDDDDEVVPAPERTVRCSEIWDRITSHPKYTEIDIDGLCNELKSKAKCSENGVVLNSNDVNALLERSAVSRN</sequence>
<dbReference type="GO" id="GO:0005737">
    <property type="term" value="C:cytoplasm"/>
    <property type="evidence" value="ECO:0007669"/>
    <property type="project" value="UniProtKB-SubCell"/>
</dbReference>
<dbReference type="GeneID" id="30995238"/>
<dbReference type="PANTHER" id="PTHR40621:SF6">
    <property type="entry name" value="AP-1-LIKE TRANSCRIPTION FACTOR YAP1-RELATED"/>
    <property type="match status" value="1"/>
</dbReference>
<dbReference type="STRING" id="984485.A0A1E4RTA9"/>
<evidence type="ECO:0000256" key="1">
    <source>
        <dbReference type="ARBA" id="ARBA00004123"/>
    </source>
</evidence>
<dbReference type="GO" id="GO:0000976">
    <property type="term" value="F:transcription cis-regulatory region binding"/>
    <property type="evidence" value="ECO:0007669"/>
    <property type="project" value="InterPro"/>
</dbReference>